<keyword evidence="3" id="KW-0808">Transferase</keyword>
<name>A0AA96WQQ6_9CYAN</name>
<keyword evidence="3" id="KW-0012">Acyltransferase</keyword>
<keyword evidence="1" id="KW-0812">Transmembrane</keyword>
<dbReference type="InterPro" id="IPR050879">
    <property type="entry name" value="Acyltransferase_3"/>
</dbReference>
<dbReference type="GO" id="GO:0016020">
    <property type="term" value="C:membrane"/>
    <property type="evidence" value="ECO:0007669"/>
    <property type="project" value="TreeGrafter"/>
</dbReference>
<accession>A0AA96WQQ6</accession>
<protein>
    <submittedName>
        <fullName evidence="3">Acyltransferase</fullName>
    </submittedName>
</protein>
<keyword evidence="1" id="KW-1133">Transmembrane helix</keyword>
<feature type="transmembrane region" description="Helical" evidence="1">
    <location>
        <begin position="143"/>
        <end position="165"/>
    </location>
</feature>
<dbReference type="PANTHER" id="PTHR23028">
    <property type="entry name" value="ACETYLTRANSFERASE"/>
    <property type="match status" value="1"/>
</dbReference>
<feature type="transmembrane region" description="Helical" evidence="1">
    <location>
        <begin position="201"/>
        <end position="219"/>
    </location>
</feature>
<feature type="transmembrane region" description="Helical" evidence="1">
    <location>
        <begin position="12"/>
        <end position="33"/>
    </location>
</feature>
<feature type="domain" description="Acyltransferase 3" evidence="2">
    <location>
        <begin position="12"/>
        <end position="339"/>
    </location>
</feature>
<feature type="transmembrane region" description="Helical" evidence="1">
    <location>
        <begin position="320"/>
        <end position="341"/>
    </location>
</feature>
<dbReference type="GO" id="GO:0000271">
    <property type="term" value="P:polysaccharide biosynthetic process"/>
    <property type="evidence" value="ECO:0007669"/>
    <property type="project" value="TreeGrafter"/>
</dbReference>
<reference evidence="3" key="1">
    <citation type="submission" date="2020-05" db="EMBL/GenBank/DDBJ databases">
        <authorList>
            <person name="Zhu T."/>
            <person name="Keshari N."/>
            <person name="Lu X."/>
        </authorList>
    </citation>
    <scope>NUCLEOTIDE SEQUENCE</scope>
    <source>
        <strain evidence="3">NK1-12</strain>
    </source>
</reference>
<evidence type="ECO:0000256" key="1">
    <source>
        <dbReference type="SAM" id="Phobius"/>
    </source>
</evidence>
<evidence type="ECO:0000259" key="2">
    <source>
        <dbReference type="Pfam" id="PF01757"/>
    </source>
</evidence>
<feature type="transmembrane region" description="Helical" evidence="1">
    <location>
        <begin position="282"/>
        <end position="300"/>
    </location>
</feature>
<dbReference type="PANTHER" id="PTHR23028:SF53">
    <property type="entry name" value="ACYL_TRANSF_3 DOMAIN-CONTAINING PROTEIN"/>
    <property type="match status" value="1"/>
</dbReference>
<dbReference type="EMBL" id="CP053587">
    <property type="protein sequence ID" value="WNZ27311.1"/>
    <property type="molecule type" value="Genomic_DNA"/>
</dbReference>
<evidence type="ECO:0000313" key="3">
    <source>
        <dbReference type="EMBL" id="WNZ27311.1"/>
    </source>
</evidence>
<keyword evidence="1" id="KW-0472">Membrane</keyword>
<feature type="transmembrane region" description="Helical" evidence="1">
    <location>
        <begin position="94"/>
        <end position="112"/>
    </location>
</feature>
<proteinExistence type="predicted"/>
<organism evidence="3">
    <name type="scientific">Leptolyngbya sp. NK1-12</name>
    <dbReference type="NCBI Taxonomy" id="2547451"/>
    <lineage>
        <taxon>Bacteria</taxon>
        <taxon>Bacillati</taxon>
        <taxon>Cyanobacteriota</taxon>
        <taxon>Cyanophyceae</taxon>
        <taxon>Leptolyngbyales</taxon>
        <taxon>Leptolyngbyaceae</taxon>
        <taxon>Leptolyngbya group</taxon>
        <taxon>Leptolyngbya</taxon>
    </lineage>
</organism>
<dbReference type="GO" id="GO:0016747">
    <property type="term" value="F:acyltransferase activity, transferring groups other than amino-acyl groups"/>
    <property type="evidence" value="ECO:0007669"/>
    <property type="project" value="InterPro"/>
</dbReference>
<dbReference type="RefSeq" id="WP_316436967.1">
    <property type="nucleotide sequence ID" value="NZ_CP053587.1"/>
</dbReference>
<dbReference type="Pfam" id="PF01757">
    <property type="entry name" value="Acyl_transf_3"/>
    <property type="match status" value="1"/>
</dbReference>
<feature type="transmembrane region" description="Helical" evidence="1">
    <location>
        <begin position="177"/>
        <end position="195"/>
    </location>
</feature>
<dbReference type="AlphaFoldDB" id="A0AA96WQQ6"/>
<dbReference type="InterPro" id="IPR002656">
    <property type="entry name" value="Acyl_transf_3_dom"/>
</dbReference>
<feature type="transmembrane region" description="Helical" evidence="1">
    <location>
        <begin position="226"/>
        <end position="247"/>
    </location>
</feature>
<gene>
    <name evidence="3" type="ORF">HJG54_30960</name>
</gene>
<feature type="transmembrane region" description="Helical" evidence="1">
    <location>
        <begin position="253"/>
        <end position="270"/>
    </location>
</feature>
<feature type="transmembrane region" description="Helical" evidence="1">
    <location>
        <begin position="53"/>
        <end position="73"/>
    </location>
</feature>
<sequence>MMKIWNPQYQMLDHWRGIAALWVMLFHGFGTTYDEALSPLAEGLKAIAAPGWLGVHLFFVISGYCITASVYNLRLKQGNTWDFLQNRFWRLFPIYWLALLATLILNIISSPFNNVPIGNFISTSWQWWLGNILLIQPYLGVSYYVIVYWSLVVEIGFYLIVAILLFTESCTNTKTAVFIGLTLGVISILLGGTGFTQIGALAAWSEFLCGALAFAALFAQSQNRVYIHYFAIGSILILGAVSLGMNFIGVGNWLWFSVLFALGLYLLYKLDKPLADMKILHWLKFTGLMSYSLYLLHVPLQGRVINLGSRFISEEDPLFLLLQVLGWAVAIIGSCLFYRFVEKPINDWRYRRRSVSL</sequence>